<dbReference type="GO" id="GO:0005634">
    <property type="term" value="C:nucleus"/>
    <property type="evidence" value="ECO:0007669"/>
    <property type="project" value="UniProtKB-SubCell"/>
</dbReference>
<evidence type="ECO:0000256" key="4">
    <source>
        <dbReference type="ARBA" id="ARBA00023242"/>
    </source>
</evidence>
<dbReference type="FunFam" id="3.10.590.10:FF:000003">
    <property type="entry name" value="Thymocyte nuclear protein 1"/>
    <property type="match status" value="1"/>
</dbReference>
<organism evidence="7 8">
    <name type="scientific">Cafeteria roenbergensis</name>
    <name type="common">Marine flagellate</name>
    <dbReference type="NCBI Taxonomy" id="33653"/>
    <lineage>
        <taxon>Eukaryota</taxon>
        <taxon>Sar</taxon>
        <taxon>Stramenopiles</taxon>
        <taxon>Bigyra</taxon>
        <taxon>Opalozoa</taxon>
        <taxon>Bicosoecida</taxon>
        <taxon>Cafeteriaceae</taxon>
        <taxon>Cafeteria</taxon>
    </lineage>
</organism>
<evidence type="ECO:0000256" key="1">
    <source>
        <dbReference type="ARBA" id="ARBA00004123"/>
    </source>
</evidence>
<feature type="compositionally biased region" description="Low complexity" evidence="5">
    <location>
        <begin position="246"/>
        <end position="276"/>
    </location>
</feature>
<dbReference type="PANTHER" id="PTHR14087">
    <property type="entry name" value="THYMOCYTE NUCLEAR PROTEIN 1"/>
    <property type="match status" value="1"/>
</dbReference>
<dbReference type="AlphaFoldDB" id="A0A5A8CFE3"/>
<feature type="region of interest" description="Disordered" evidence="5">
    <location>
        <begin position="234"/>
        <end position="295"/>
    </location>
</feature>
<comment type="subcellular location">
    <subcellularLocation>
        <location evidence="1">Nucleus</location>
    </subcellularLocation>
</comment>
<comment type="caution">
    <text evidence="7">The sequence shown here is derived from an EMBL/GenBank/DDBJ whole genome shotgun (WGS) entry which is preliminary data.</text>
</comment>
<reference evidence="7 8" key="1">
    <citation type="submission" date="2019-07" db="EMBL/GenBank/DDBJ databases">
        <title>Genomes of Cafeteria roenbergensis.</title>
        <authorList>
            <person name="Fischer M.G."/>
            <person name="Hackl T."/>
            <person name="Roman M."/>
        </authorList>
    </citation>
    <scope>NUCLEOTIDE SEQUENCE [LARGE SCALE GENOMIC DNA]</scope>
    <source>
        <strain evidence="7 8">BVI</strain>
    </source>
</reference>
<evidence type="ECO:0000256" key="3">
    <source>
        <dbReference type="ARBA" id="ARBA00022553"/>
    </source>
</evidence>
<dbReference type="Gene3D" id="3.10.590.10">
    <property type="entry name" value="ph1033 like domains"/>
    <property type="match status" value="1"/>
</dbReference>
<evidence type="ECO:0000256" key="5">
    <source>
        <dbReference type="SAM" id="MobiDB-lite"/>
    </source>
</evidence>
<sequence length="348" mass="36715">MSACSAQAGGSGALWSGGRGTTLRSIARGSRQLATVHAAQLPGARGRGPFPSHLALSSPAFASSMPGRFWLFKSEPEPRIVKGVDVSYGIDKLQADGEADWDGVRNYQARNNMMAMSKGDMALYYHSNTKVPGVVGTCEVVRESYPDETAFDPEDPHFDPKSSEDKPRWFKVDIAYRSRTPRKVSLAELKADPALQQMQLFTRARLSVCELTEEEYNHVLSLAETPEPEAIAAARPKPRAPKGEPKSAAAAAAAASTGPAVSAAAAARPAATSSAPKPRLSKQASAKRGSAAAARTTKSRAAGFAAFAAAERPAVEAALGQGANARSVSKELAARWEALPDAERAKLS</sequence>
<dbReference type="InterPro" id="IPR047197">
    <property type="entry name" value="THYN1-like_EVE"/>
</dbReference>
<proteinExistence type="predicted"/>
<keyword evidence="4" id="KW-0539">Nucleus</keyword>
<evidence type="ECO:0000256" key="2">
    <source>
        <dbReference type="ARBA" id="ARBA00014654"/>
    </source>
</evidence>
<dbReference type="PANTHER" id="PTHR14087:SF7">
    <property type="entry name" value="THYMOCYTE NUCLEAR PROTEIN 1"/>
    <property type="match status" value="1"/>
</dbReference>
<protein>
    <recommendedName>
        <fullName evidence="2">Thymocyte nuclear protein 1</fullName>
    </recommendedName>
</protein>
<keyword evidence="8" id="KW-1185">Reference proteome</keyword>
<dbReference type="SUPFAM" id="SSF88697">
    <property type="entry name" value="PUA domain-like"/>
    <property type="match status" value="1"/>
</dbReference>
<feature type="compositionally biased region" description="Low complexity" evidence="5">
    <location>
        <begin position="284"/>
        <end position="295"/>
    </location>
</feature>
<evidence type="ECO:0000259" key="6">
    <source>
        <dbReference type="Pfam" id="PF01878"/>
    </source>
</evidence>
<feature type="domain" description="EVE" evidence="6">
    <location>
        <begin position="68"/>
        <end position="221"/>
    </location>
</feature>
<dbReference type="Proteomes" id="UP000323011">
    <property type="component" value="Unassembled WGS sequence"/>
</dbReference>
<dbReference type="InterPro" id="IPR036910">
    <property type="entry name" value="HMG_box_dom_sf"/>
</dbReference>
<evidence type="ECO:0000313" key="8">
    <source>
        <dbReference type="Proteomes" id="UP000323011"/>
    </source>
</evidence>
<dbReference type="CDD" id="cd21133">
    <property type="entry name" value="EVE"/>
    <property type="match status" value="1"/>
</dbReference>
<gene>
    <name evidence="7" type="ORF">FNF29_04441</name>
</gene>
<dbReference type="InterPro" id="IPR002740">
    <property type="entry name" value="EVE_domain"/>
</dbReference>
<dbReference type="InterPro" id="IPR015947">
    <property type="entry name" value="PUA-like_sf"/>
</dbReference>
<dbReference type="Pfam" id="PF01878">
    <property type="entry name" value="EVE"/>
    <property type="match status" value="1"/>
</dbReference>
<accession>A0A5A8CFE3</accession>
<keyword evidence="3" id="KW-0597">Phosphoprotein</keyword>
<evidence type="ECO:0000313" key="7">
    <source>
        <dbReference type="EMBL" id="KAA0151518.1"/>
    </source>
</evidence>
<dbReference type="EMBL" id="VLTN01000026">
    <property type="protein sequence ID" value="KAA0151518.1"/>
    <property type="molecule type" value="Genomic_DNA"/>
</dbReference>
<dbReference type="Gene3D" id="1.10.30.10">
    <property type="entry name" value="High mobility group box domain"/>
    <property type="match status" value="1"/>
</dbReference>
<name>A0A5A8CFE3_CAFRO</name>
<dbReference type="InterPro" id="IPR052181">
    <property type="entry name" value="5hmC_binding"/>
</dbReference>